<evidence type="ECO:0000313" key="1">
    <source>
        <dbReference type="EMBL" id="ASW43049.1"/>
    </source>
</evidence>
<protein>
    <submittedName>
        <fullName evidence="1">Uncharacterized protein</fullName>
    </submittedName>
</protein>
<accession>A0A343JBZ1</accession>
<evidence type="ECO:0000313" key="2">
    <source>
        <dbReference type="Proteomes" id="UP000264883"/>
    </source>
</evidence>
<proteinExistence type="predicted"/>
<organism evidence="1 2">
    <name type="scientific">Clostridium isatidis</name>
    <dbReference type="NCBI Taxonomy" id="182773"/>
    <lineage>
        <taxon>Bacteria</taxon>
        <taxon>Bacillati</taxon>
        <taxon>Bacillota</taxon>
        <taxon>Clostridia</taxon>
        <taxon>Eubacteriales</taxon>
        <taxon>Clostridiaceae</taxon>
        <taxon>Clostridium</taxon>
    </lineage>
</organism>
<dbReference type="RefSeq" id="WP_119865188.1">
    <property type="nucleotide sequence ID" value="NZ_CP016786.1"/>
</dbReference>
<name>A0A343JBZ1_9CLOT</name>
<dbReference type="OrthoDB" id="1755920at2"/>
<dbReference type="EMBL" id="CP016786">
    <property type="protein sequence ID" value="ASW43049.1"/>
    <property type="molecule type" value="Genomic_DNA"/>
</dbReference>
<gene>
    <name evidence="1" type="ORF">BEN51_06030</name>
</gene>
<keyword evidence="2" id="KW-1185">Reference proteome</keyword>
<sequence length="137" mass="15866">MYIAFGRTILDTEEIKNKIEENSEFKVVKDMSKGTKREDTAAYNLGINIDVLRGIIEDDYSIEDLSEDELFEEYISLSEELATDLEDLFEEEAIIDIKAYKWDPSDNDIKLVIAAVHRDVGENKLKDVMRRLLTQLE</sequence>
<dbReference type="Proteomes" id="UP000264883">
    <property type="component" value="Chromosome"/>
</dbReference>
<dbReference type="AlphaFoldDB" id="A0A343JBZ1"/>
<reference evidence="1 2" key="1">
    <citation type="submission" date="2016-08" db="EMBL/GenBank/DDBJ databases">
        <title>Complete Genome Sequence Of The Indigo Reducing Clostridium isatidis DSM15098.</title>
        <authorList>
            <person name="Little G.T."/>
            <person name="Minton N.P."/>
        </authorList>
    </citation>
    <scope>NUCLEOTIDE SEQUENCE [LARGE SCALE GENOMIC DNA]</scope>
    <source>
        <strain evidence="1 2">DSM 15098</strain>
    </source>
</reference>
<dbReference type="KEGG" id="cia:BEN51_06030"/>